<accession>K5BHJ5</accession>
<comment type="caution">
    <text evidence="2">The sequence shown here is derived from an EMBL/GenBank/DDBJ whole genome shotgun (WGS) entry which is preliminary data.</text>
</comment>
<dbReference type="EMBL" id="AMRA01000009">
    <property type="protein sequence ID" value="EKF25727.1"/>
    <property type="molecule type" value="Genomic_DNA"/>
</dbReference>
<dbReference type="Proteomes" id="UP000006265">
    <property type="component" value="Unassembled WGS sequence"/>
</dbReference>
<proteinExistence type="predicted"/>
<name>K5BHJ5_MYCHD</name>
<evidence type="ECO:0000313" key="3">
    <source>
        <dbReference type="Proteomes" id="UP000006265"/>
    </source>
</evidence>
<organism evidence="2 3">
    <name type="scientific">Mycolicibacterium hassiacum (strain DSM 44199 / CIP 105218 / JCM 12690 / 3849)</name>
    <name type="common">Mycobacterium hassiacum</name>
    <dbReference type="NCBI Taxonomy" id="1122247"/>
    <lineage>
        <taxon>Bacteria</taxon>
        <taxon>Bacillati</taxon>
        <taxon>Actinomycetota</taxon>
        <taxon>Actinomycetes</taxon>
        <taxon>Mycobacteriales</taxon>
        <taxon>Mycobacteriaceae</taxon>
        <taxon>Mycolicibacterium</taxon>
    </lineage>
</organism>
<sequence>MHVGGLAVQQQRIPPTEALHETTTYPEASYITRLARINARFR</sequence>
<reference evidence="2 3" key="1">
    <citation type="journal article" date="2012" name="J. Bacteriol.">
        <title>Genome sequence of Mycobacterium hassiacum DSM 44199, a rare source of heat-stable mycobacterial proteins.</title>
        <authorList>
            <person name="Tiago I."/>
            <person name="Maranha A."/>
            <person name="Mendes V."/>
            <person name="Alarico S."/>
            <person name="Moynihan P.J."/>
            <person name="Clarke A.J."/>
            <person name="Macedo-Ribeiro S."/>
            <person name="Pereira P.J."/>
            <person name="Empadinhas N."/>
        </authorList>
    </citation>
    <scope>NUCLEOTIDE SEQUENCE [LARGE SCALE GENOMIC DNA]</scope>
    <source>
        <strain evidence="3">DSM 44199 / CIP 105218 / JCM 12690 / 3849</strain>
    </source>
</reference>
<evidence type="ECO:0000256" key="1">
    <source>
        <dbReference type="SAM" id="MobiDB-lite"/>
    </source>
</evidence>
<evidence type="ECO:0000313" key="2">
    <source>
        <dbReference type="EMBL" id="EKF25727.1"/>
    </source>
</evidence>
<keyword evidence="3" id="KW-1185">Reference proteome</keyword>
<protein>
    <submittedName>
        <fullName evidence="2">Uncharacterized protein</fullName>
    </submittedName>
</protein>
<feature type="region of interest" description="Disordered" evidence="1">
    <location>
        <begin position="1"/>
        <end position="22"/>
    </location>
</feature>
<gene>
    <name evidence="2" type="ORF">C731_0215</name>
</gene>
<dbReference type="PATRIC" id="fig|1122247.3.peg.201"/>
<dbReference type="AlphaFoldDB" id="K5BHJ5"/>